<dbReference type="EMBL" id="JAMKFB020000025">
    <property type="protein sequence ID" value="KAL0154787.1"/>
    <property type="molecule type" value="Genomic_DNA"/>
</dbReference>
<feature type="non-terminal residue" evidence="1">
    <location>
        <position position="53"/>
    </location>
</feature>
<gene>
    <name evidence="1" type="ORF">M9458_049050</name>
</gene>
<evidence type="ECO:0000313" key="1">
    <source>
        <dbReference type="EMBL" id="KAL0154787.1"/>
    </source>
</evidence>
<protein>
    <submittedName>
        <fullName evidence="1">Uncharacterized protein</fullName>
    </submittedName>
</protein>
<keyword evidence="2" id="KW-1185">Reference proteome</keyword>
<proteinExistence type="predicted"/>
<comment type="caution">
    <text evidence="1">The sequence shown here is derived from an EMBL/GenBank/DDBJ whole genome shotgun (WGS) entry which is preliminary data.</text>
</comment>
<accession>A0ABD0MXT1</accession>
<sequence>SPVPQVCHHRVRLVPHKAEHRLQVSHRLAPEAARTEFGGEEFLTTNPSLTEQL</sequence>
<dbReference type="AlphaFoldDB" id="A0ABD0MXT1"/>
<feature type="non-terminal residue" evidence="1">
    <location>
        <position position="1"/>
    </location>
</feature>
<reference evidence="1 2" key="1">
    <citation type="submission" date="2024-05" db="EMBL/GenBank/DDBJ databases">
        <title>Genome sequencing and assembly of Indian major carp, Cirrhinus mrigala (Hamilton, 1822).</title>
        <authorList>
            <person name="Mohindra V."/>
            <person name="Chowdhury L.M."/>
            <person name="Lal K."/>
            <person name="Jena J.K."/>
        </authorList>
    </citation>
    <scope>NUCLEOTIDE SEQUENCE [LARGE SCALE GENOMIC DNA]</scope>
    <source>
        <strain evidence="1">CM1030</strain>
        <tissue evidence="1">Blood</tissue>
    </source>
</reference>
<dbReference type="Proteomes" id="UP001529510">
    <property type="component" value="Unassembled WGS sequence"/>
</dbReference>
<evidence type="ECO:0000313" key="2">
    <source>
        <dbReference type="Proteomes" id="UP001529510"/>
    </source>
</evidence>
<organism evidence="1 2">
    <name type="scientific">Cirrhinus mrigala</name>
    <name type="common">Mrigala</name>
    <dbReference type="NCBI Taxonomy" id="683832"/>
    <lineage>
        <taxon>Eukaryota</taxon>
        <taxon>Metazoa</taxon>
        <taxon>Chordata</taxon>
        <taxon>Craniata</taxon>
        <taxon>Vertebrata</taxon>
        <taxon>Euteleostomi</taxon>
        <taxon>Actinopterygii</taxon>
        <taxon>Neopterygii</taxon>
        <taxon>Teleostei</taxon>
        <taxon>Ostariophysi</taxon>
        <taxon>Cypriniformes</taxon>
        <taxon>Cyprinidae</taxon>
        <taxon>Labeoninae</taxon>
        <taxon>Labeonini</taxon>
        <taxon>Cirrhinus</taxon>
    </lineage>
</organism>
<name>A0ABD0MXT1_CIRMR</name>